<gene>
    <name evidence="1" type="ORF">FNK824_LOCUS23419</name>
    <name evidence="2" type="ORF">JBS370_LOCUS27209</name>
</gene>
<evidence type="ECO:0000313" key="2">
    <source>
        <dbReference type="EMBL" id="CAF4017575.1"/>
    </source>
</evidence>
<proteinExistence type="predicted"/>
<comment type="caution">
    <text evidence="1">The sequence shown here is derived from an EMBL/GenBank/DDBJ whole genome shotgun (WGS) entry which is preliminary data.</text>
</comment>
<dbReference type="EMBL" id="CAJOBE010004950">
    <property type="protein sequence ID" value="CAF3954483.1"/>
    <property type="molecule type" value="Genomic_DNA"/>
</dbReference>
<organism evidence="1 3">
    <name type="scientific">Rotaria sordida</name>
    <dbReference type="NCBI Taxonomy" id="392033"/>
    <lineage>
        <taxon>Eukaryota</taxon>
        <taxon>Metazoa</taxon>
        <taxon>Spiralia</taxon>
        <taxon>Gnathifera</taxon>
        <taxon>Rotifera</taxon>
        <taxon>Eurotatoria</taxon>
        <taxon>Bdelloidea</taxon>
        <taxon>Philodinida</taxon>
        <taxon>Philodinidae</taxon>
        <taxon>Rotaria</taxon>
    </lineage>
</organism>
<dbReference type="Proteomes" id="UP000663874">
    <property type="component" value="Unassembled WGS sequence"/>
</dbReference>
<dbReference type="AlphaFoldDB" id="A0A819L2P4"/>
<evidence type="ECO:0000313" key="1">
    <source>
        <dbReference type="EMBL" id="CAF3954483.1"/>
    </source>
</evidence>
<accession>A0A819L2P4</accession>
<reference evidence="1" key="1">
    <citation type="submission" date="2021-02" db="EMBL/GenBank/DDBJ databases">
        <authorList>
            <person name="Nowell W R."/>
        </authorList>
    </citation>
    <scope>NUCLEOTIDE SEQUENCE</scope>
</reference>
<dbReference type="EMBL" id="CAJOBD010005037">
    <property type="protein sequence ID" value="CAF4017575.1"/>
    <property type="molecule type" value="Genomic_DNA"/>
</dbReference>
<sequence>MSHQLCQNCGSNQFEHIDGRLYCVICQSQNISLQIHVSFANEGNAQLGRRVPNQTQVSSKFDETIPEIKIFEDNKIISHSIDQTDEIILPIQHISVDDNEQLLLEQHVWSSYEVYSYILNKQIQSIIDLNYIKKEKHNEFIECTFMLYLRYLSSNGILDTNKQRILIKQEERRLKTNILSKLIYTERYDQFAKLNTHILQKKLCILNLDILIGLIHW</sequence>
<evidence type="ECO:0000313" key="3">
    <source>
        <dbReference type="Proteomes" id="UP000663874"/>
    </source>
</evidence>
<dbReference type="Proteomes" id="UP000663836">
    <property type="component" value="Unassembled WGS sequence"/>
</dbReference>
<protein>
    <submittedName>
        <fullName evidence="1">Uncharacterized protein</fullName>
    </submittedName>
</protein>
<name>A0A819L2P4_9BILA</name>